<keyword evidence="10" id="KW-1185">Reference proteome</keyword>
<dbReference type="Gene3D" id="3.30.950.10">
    <property type="entry name" value="Methyltransferase, Cobalt-precorrin-4 Transmethylase, Domain 2"/>
    <property type="match status" value="1"/>
</dbReference>
<sequence length="609" mass="64676">MTPPTAIVLLNESGRGTATRLQAAYPEALIHGLSGRTDDADITFTQTAAHLQELFRAGTPIIGICAAAILIRCLAPVLRNKNAEPPVIAIADDGSNIVPLLGGHHGANNLAREIGIKLDAHAAITTASDIHFSIALDAPPADLALANPQHVKEFMARLLSGEKIHIEGAHDWLSASNLPFADDGTLTIEVTSNVGKGSGDRLIYHPKTLALGVGCERDTPPNDLIDLVKKTLSSAGISPLAVGAVCSIDLKSDEAAVHAVAAHFGLSARFFSAAELAKETPRLVTPSDIVFKEVGCYGVSEGASLAAAGPEGKLIIPKEKSQRATCAVAESPTPIDSENTGRRQGKLSVIGIGPGQEPWRTPEASHLIQEATDLVAYGLYLDLLGHSIDGKTRHDFGLGEEEKRVRAALDLAAKGKNVALISSGDIGIYAMATLVFELIDREHNQDWGRLDIQVTPGISALQAAAARAGAPLGHDFCTISLSDLLTPWEVIEKRIKAAAEGDFVISFYNPVSMKRRTQLHAAKKILLEHRPANTPVIIARNLGRETENVSFVSLNDLDPEEIDMLTLVMVGSSESRLTTTNSATKSWVYTPRGYSGKQSGKPIKTGTET</sequence>
<dbReference type="SUPFAM" id="SSF159664">
    <property type="entry name" value="CobE/GbiG C-terminal domain-like"/>
    <property type="match status" value="1"/>
</dbReference>
<evidence type="ECO:0000259" key="8">
    <source>
        <dbReference type="Pfam" id="PF11760"/>
    </source>
</evidence>
<dbReference type="UniPathway" id="UPA00148"/>
<evidence type="ECO:0000256" key="3">
    <source>
        <dbReference type="ARBA" id="ARBA00022603"/>
    </source>
</evidence>
<feature type="domain" description="Tetrapyrrole methylase" evidence="6">
    <location>
        <begin position="346"/>
        <end position="557"/>
    </location>
</feature>
<evidence type="ECO:0000256" key="5">
    <source>
        <dbReference type="ARBA" id="ARBA00022691"/>
    </source>
</evidence>
<dbReference type="Gene3D" id="3.30.420.180">
    <property type="entry name" value="CobE/GbiG C-terminal domain"/>
    <property type="match status" value="1"/>
</dbReference>
<dbReference type="PANTHER" id="PTHR47036:SF1">
    <property type="entry name" value="COBALT-FACTOR III C(17)-METHYLTRANSFERASE-RELATED"/>
    <property type="match status" value="1"/>
</dbReference>
<dbReference type="SUPFAM" id="SSF53790">
    <property type="entry name" value="Tetrapyrrole methylase"/>
    <property type="match status" value="1"/>
</dbReference>
<dbReference type="Gene3D" id="3.40.1010.10">
    <property type="entry name" value="Cobalt-precorrin-4 Transmethylase, Domain 1"/>
    <property type="match status" value="1"/>
</dbReference>
<keyword evidence="5" id="KW-0949">S-adenosyl-L-methionine</keyword>
<dbReference type="Proteomes" id="UP000476030">
    <property type="component" value="Unassembled WGS sequence"/>
</dbReference>
<comment type="caution">
    <text evidence="9">The sequence shown here is derived from an EMBL/GenBank/DDBJ whole genome shotgun (WGS) entry which is preliminary data.</text>
</comment>
<evidence type="ECO:0000256" key="4">
    <source>
        <dbReference type="ARBA" id="ARBA00022679"/>
    </source>
</evidence>
<accession>A0A6L8WA16</accession>
<reference evidence="9 10" key="1">
    <citation type="submission" date="2019-12" db="EMBL/GenBank/DDBJ databases">
        <title>Snethiella sp. nov. sp. isolated from sea sand.</title>
        <authorList>
            <person name="Kim J."/>
            <person name="Jeong S.E."/>
            <person name="Jung H.S."/>
            <person name="Jeon C.O."/>
        </authorList>
    </citation>
    <scope>NUCLEOTIDE SEQUENCE [LARGE SCALE GENOMIC DNA]</scope>
    <source>
        <strain evidence="9 10">DP05</strain>
    </source>
</reference>
<dbReference type="AlphaFoldDB" id="A0A6L8WA16"/>
<dbReference type="CDD" id="cd11646">
    <property type="entry name" value="Precorrin_3B_C17_MT"/>
    <property type="match status" value="1"/>
</dbReference>
<evidence type="ECO:0000313" key="9">
    <source>
        <dbReference type="EMBL" id="MZR31312.1"/>
    </source>
</evidence>
<dbReference type="SUPFAM" id="SSF159672">
    <property type="entry name" value="CbiG N-terminal domain-like"/>
    <property type="match status" value="1"/>
</dbReference>
<keyword evidence="3 9" id="KW-0489">Methyltransferase</keyword>
<dbReference type="NCBIfam" id="TIGR01466">
    <property type="entry name" value="cobJ_cbiH"/>
    <property type="match status" value="1"/>
</dbReference>
<protein>
    <submittedName>
        <fullName evidence="9">Precorrin-3B C(17)-methyltransferase</fullName>
        <ecNumber evidence="9">2.1.1.131</ecNumber>
    </submittedName>
</protein>
<dbReference type="InterPro" id="IPR035996">
    <property type="entry name" value="4pyrrol_Methylase_sf"/>
</dbReference>
<dbReference type="InterPro" id="IPR000878">
    <property type="entry name" value="4pyrrol_Mease"/>
</dbReference>
<dbReference type="InterPro" id="IPR014776">
    <property type="entry name" value="4pyrrole_Mease_sub2"/>
</dbReference>
<dbReference type="InterPro" id="IPR002750">
    <property type="entry name" value="CobE/GbiG_C"/>
</dbReference>
<dbReference type="GO" id="GO:0009236">
    <property type="term" value="P:cobalamin biosynthetic process"/>
    <property type="evidence" value="ECO:0007669"/>
    <property type="project" value="UniProtKB-UniPathway"/>
</dbReference>
<evidence type="ECO:0000259" key="6">
    <source>
        <dbReference type="Pfam" id="PF00590"/>
    </source>
</evidence>
<feature type="domain" description="CobE/GbiG C-terminal" evidence="7">
    <location>
        <begin position="209"/>
        <end position="329"/>
    </location>
</feature>
<feature type="domain" description="Cobalamin synthesis G N-terminal" evidence="8">
    <location>
        <begin position="50"/>
        <end position="129"/>
    </location>
</feature>
<keyword evidence="2" id="KW-0169">Cobalamin biosynthesis</keyword>
<proteinExistence type="predicted"/>
<name>A0A6L8WA16_9PROT</name>
<organism evidence="9 10">
    <name type="scientific">Sneathiella litorea</name>
    <dbReference type="NCBI Taxonomy" id="2606216"/>
    <lineage>
        <taxon>Bacteria</taxon>
        <taxon>Pseudomonadati</taxon>
        <taxon>Pseudomonadota</taxon>
        <taxon>Alphaproteobacteria</taxon>
        <taxon>Sneathiellales</taxon>
        <taxon>Sneathiellaceae</taxon>
        <taxon>Sneathiella</taxon>
    </lineage>
</organism>
<dbReference type="InterPro" id="IPR036518">
    <property type="entry name" value="CobE/GbiG_C_sf"/>
</dbReference>
<evidence type="ECO:0000256" key="2">
    <source>
        <dbReference type="ARBA" id="ARBA00022573"/>
    </source>
</evidence>
<dbReference type="Gene3D" id="3.40.50.11220">
    <property type="match status" value="1"/>
</dbReference>
<dbReference type="Pfam" id="PF00590">
    <property type="entry name" value="TP_methylase"/>
    <property type="match status" value="1"/>
</dbReference>
<dbReference type="InterPro" id="IPR021744">
    <property type="entry name" value="CbiG_N"/>
</dbReference>
<keyword evidence="4 9" id="KW-0808">Transferase</keyword>
<comment type="pathway">
    <text evidence="1">Cofactor biosynthesis; adenosylcobalamin biosynthesis.</text>
</comment>
<dbReference type="EMBL" id="WTUW01000002">
    <property type="protein sequence ID" value="MZR31312.1"/>
    <property type="molecule type" value="Genomic_DNA"/>
</dbReference>
<dbReference type="InterPro" id="IPR006363">
    <property type="entry name" value="Cbl_synth_CobJ/CibH_dom"/>
</dbReference>
<dbReference type="EC" id="2.1.1.131" evidence="9"/>
<dbReference type="GO" id="GO:0032259">
    <property type="term" value="P:methylation"/>
    <property type="evidence" value="ECO:0007669"/>
    <property type="project" value="UniProtKB-KW"/>
</dbReference>
<dbReference type="InterPro" id="IPR038029">
    <property type="entry name" value="GbiG_N_sf"/>
</dbReference>
<dbReference type="PANTHER" id="PTHR47036">
    <property type="entry name" value="COBALT-FACTOR III C(17)-METHYLTRANSFERASE-RELATED"/>
    <property type="match status" value="1"/>
</dbReference>
<dbReference type="GO" id="GO:0030789">
    <property type="term" value="F:precorrin-3B C17-methyltransferase activity"/>
    <property type="evidence" value="ECO:0007669"/>
    <property type="project" value="UniProtKB-EC"/>
</dbReference>
<evidence type="ECO:0000256" key="1">
    <source>
        <dbReference type="ARBA" id="ARBA00004953"/>
    </source>
</evidence>
<dbReference type="InterPro" id="IPR014777">
    <property type="entry name" value="4pyrrole_Mease_sub1"/>
</dbReference>
<gene>
    <name evidence="9" type="primary">cobJ</name>
    <name evidence="9" type="ORF">GQE98_11780</name>
</gene>
<dbReference type="Pfam" id="PF01890">
    <property type="entry name" value="CbiG_C"/>
    <property type="match status" value="1"/>
</dbReference>
<evidence type="ECO:0000259" key="7">
    <source>
        <dbReference type="Pfam" id="PF01890"/>
    </source>
</evidence>
<dbReference type="Pfam" id="PF11760">
    <property type="entry name" value="CbiG_N"/>
    <property type="match status" value="1"/>
</dbReference>
<evidence type="ECO:0000313" key="10">
    <source>
        <dbReference type="Proteomes" id="UP000476030"/>
    </source>
</evidence>
<dbReference type="InterPro" id="IPR051810">
    <property type="entry name" value="Precorrin_MeTrfase"/>
</dbReference>